<evidence type="ECO:0000313" key="2">
    <source>
        <dbReference type="Proteomes" id="UP000054217"/>
    </source>
</evidence>
<keyword evidence="2" id="KW-1185">Reference proteome</keyword>
<organism evidence="1 2">
    <name type="scientific">Pisolithus tinctorius Marx 270</name>
    <dbReference type="NCBI Taxonomy" id="870435"/>
    <lineage>
        <taxon>Eukaryota</taxon>
        <taxon>Fungi</taxon>
        <taxon>Dikarya</taxon>
        <taxon>Basidiomycota</taxon>
        <taxon>Agaricomycotina</taxon>
        <taxon>Agaricomycetes</taxon>
        <taxon>Agaricomycetidae</taxon>
        <taxon>Boletales</taxon>
        <taxon>Sclerodermatineae</taxon>
        <taxon>Pisolithaceae</taxon>
        <taxon>Pisolithus</taxon>
    </lineage>
</organism>
<name>A0A0C3NHI7_PISTI</name>
<dbReference type="EMBL" id="KN831996">
    <property type="protein sequence ID" value="KIO00485.1"/>
    <property type="molecule type" value="Genomic_DNA"/>
</dbReference>
<gene>
    <name evidence="1" type="ORF">M404DRAFT_764781</name>
</gene>
<accession>A0A0C3NHI7</accession>
<proteinExistence type="predicted"/>
<dbReference type="AlphaFoldDB" id="A0A0C3NHI7"/>
<dbReference type="InParanoid" id="A0A0C3NHI7"/>
<protein>
    <submittedName>
        <fullName evidence="1">Uncharacterized protein</fullName>
    </submittedName>
</protein>
<reference evidence="1 2" key="1">
    <citation type="submission" date="2014-04" db="EMBL/GenBank/DDBJ databases">
        <authorList>
            <consortium name="DOE Joint Genome Institute"/>
            <person name="Kuo A."/>
            <person name="Kohler A."/>
            <person name="Costa M.D."/>
            <person name="Nagy L.G."/>
            <person name="Floudas D."/>
            <person name="Copeland A."/>
            <person name="Barry K.W."/>
            <person name="Cichocki N."/>
            <person name="Veneault-Fourrey C."/>
            <person name="LaButti K."/>
            <person name="Lindquist E.A."/>
            <person name="Lipzen A."/>
            <person name="Lundell T."/>
            <person name="Morin E."/>
            <person name="Murat C."/>
            <person name="Sun H."/>
            <person name="Tunlid A."/>
            <person name="Henrissat B."/>
            <person name="Grigoriev I.V."/>
            <person name="Hibbett D.S."/>
            <person name="Martin F."/>
            <person name="Nordberg H.P."/>
            <person name="Cantor M.N."/>
            <person name="Hua S.X."/>
        </authorList>
    </citation>
    <scope>NUCLEOTIDE SEQUENCE [LARGE SCALE GENOMIC DNA]</scope>
    <source>
        <strain evidence="1 2">Marx 270</strain>
    </source>
</reference>
<evidence type="ECO:0000313" key="1">
    <source>
        <dbReference type="EMBL" id="KIO00485.1"/>
    </source>
</evidence>
<dbReference type="Proteomes" id="UP000054217">
    <property type="component" value="Unassembled WGS sequence"/>
</dbReference>
<sequence>MQQINKFFNECDTGHVPVIVLLTKVDTLNLDAIEELEDEGWEIEGALGKIEEKKWELMEKWLFHIKHELDKCKFPPKGYVSLQGGCFITQG</sequence>
<dbReference type="HOGENOM" id="CLU_176682_0_0_1"/>
<reference evidence="2" key="2">
    <citation type="submission" date="2015-01" db="EMBL/GenBank/DDBJ databases">
        <title>Evolutionary Origins and Diversification of the Mycorrhizal Mutualists.</title>
        <authorList>
            <consortium name="DOE Joint Genome Institute"/>
            <consortium name="Mycorrhizal Genomics Consortium"/>
            <person name="Kohler A."/>
            <person name="Kuo A."/>
            <person name="Nagy L.G."/>
            <person name="Floudas D."/>
            <person name="Copeland A."/>
            <person name="Barry K.W."/>
            <person name="Cichocki N."/>
            <person name="Veneault-Fourrey C."/>
            <person name="LaButti K."/>
            <person name="Lindquist E.A."/>
            <person name="Lipzen A."/>
            <person name="Lundell T."/>
            <person name="Morin E."/>
            <person name="Murat C."/>
            <person name="Riley R."/>
            <person name="Ohm R."/>
            <person name="Sun H."/>
            <person name="Tunlid A."/>
            <person name="Henrissat B."/>
            <person name="Grigoriev I.V."/>
            <person name="Hibbett D.S."/>
            <person name="Martin F."/>
        </authorList>
    </citation>
    <scope>NUCLEOTIDE SEQUENCE [LARGE SCALE GENOMIC DNA]</scope>
    <source>
        <strain evidence="2">Marx 270</strain>
    </source>
</reference>